<gene>
    <name evidence="15" type="primary">atpF</name>
    <name evidence="18" type="ORF">WJT86_04765</name>
</gene>
<keyword evidence="5 15" id="KW-0138">CF(0)</keyword>
<keyword evidence="11 15" id="KW-0066">ATP synthesis</keyword>
<evidence type="ECO:0000256" key="10">
    <source>
        <dbReference type="ARBA" id="ARBA00023136"/>
    </source>
</evidence>
<protein>
    <recommendedName>
        <fullName evidence="15">ATP synthase subunit b</fullName>
    </recommendedName>
    <alternativeName>
        <fullName evidence="15">ATP synthase F(0) sector subunit b</fullName>
    </alternativeName>
    <alternativeName>
        <fullName evidence="15">ATPase subunit I</fullName>
    </alternativeName>
    <alternativeName>
        <fullName evidence="15">F-type ATPase subunit b</fullName>
        <shortName evidence="15">F-ATPase subunit b</shortName>
    </alternativeName>
</protein>
<reference evidence="18 19" key="1">
    <citation type="submission" date="2024-04" db="EMBL/GenBank/DDBJ databases">
        <title>A novel species isolated from cricket.</title>
        <authorList>
            <person name="Wang H.-C."/>
        </authorList>
    </citation>
    <scope>NUCLEOTIDE SEQUENCE [LARGE SCALE GENOMIC DNA]</scope>
    <source>
        <strain evidence="18 19">WL0021</strain>
    </source>
</reference>
<dbReference type="InterPro" id="IPR002146">
    <property type="entry name" value="ATP_synth_b/b'su_bac/chlpt"/>
</dbReference>
<evidence type="ECO:0000256" key="17">
    <source>
        <dbReference type="SAM" id="MobiDB-lite"/>
    </source>
</evidence>
<keyword evidence="8 15" id="KW-1133">Transmembrane helix</keyword>
<evidence type="ECO:0000256" key="9">
    <source>
        <dbReference type="ARBA" id="ARBA00023065"/>
    </source>
</evidence>
<proteinExistence type="inferred from homology"/>
<evidence type="ECO:0000256" key="7">
    <source>
        <dbReference type="ARBA" id="ARBA00022781"/>
    </source>
</evidence>
<keyword evidence="7 15" id="KW-0375">Hydrogen ion transport</keyword>
<comment type="subunit">
    <text evidence="14 15">F-type ATPases have 2 components, F(1) - the catalytic core - and F(0) - the membrane proton channel. F(1) has five subunits: alpha(3), beta(3), gamma(1), delta(1), epsilon(1). F(0) has three main subunits: a(1), b(2) and c(10-14). The alpha and beta chains form an alternating ring which encloses part of the gamma chain. F(1) is attached to F(0) by a central stalk formed by the gamma and epsilon chains, while a peripheral stalk is formed by the delta and b chains.</text>
</comment>
<dbReference type="Proteomes" id="UP001418637">
    <property type="component" value="Unassembled WGS sequence"/>
</dbReference>
<evidence type="ECO:0000256" key="8">
    <source>
        <dbReference type="ARBA" id="ARBA00022989"/>
    </source>
</evidence>
<comment type="function">
    <text evidence="12 15">F(1)F(0) ATP synthase produces ATP from ADP in the presence of a proton or sodium gradient. F-type ATPases consist of two structural domains, F(1) containing the extramembraneous catalytic core and F(0) containing the membrane proton channel, linked together by a central stalk and a peripheral stalk. During catalysis, ATP synthesis in the catalytic domain of F(1) is coupled via a rotary mechanism of the central stalk subunits to proton translocation.</text>
</comment>
<evidence type="ECO:0000256" key="2">
    <source>
        <dbReference type="ARBA" id="ARBA00005513"/>
    </source>
</evidence>
<evidence type="ECO:0000256" key="16">
    <source>
        <dbReference type="RuleBase" id="RU003848"/>
    </source>
</evidence>
<evidence type="ECO:0000256" key="6">
    <source>
        <dbReference type="ARBA" id="ARBA00022692"/>
    </source>
</evidence>
<evidence type="ECO:0000256" key="3">
    <source>
        <dbReference type="ARBA" id="ARBA00022448"/>
    </source>
</evidence>
<dbReference type="PANTHER" id="PTHR33445">
    <property type="entry name" value="ATP SYNTHASE SUBUNIT B', CHLOROPLASTIC"/>
    <property type="match status" value="1"/>
</dbReference>
<dbReference type="CDD" id="cd06503">
    <property type="entry name" value="ATP-synt_Fo_b"/>
    <property type="match status" value="1"/>
</dbReference>
<evidence type="ECO:0000256" key="12">
    <source>
        <dbReference type="ARBA" id="ARBA00025198"/>
    </source>
</evidence>
<evidence type="ECO:0000313" key="19">
    <source>
        <dbReference type="Proteomes" id="UP001418637"/>
    </source>
</evidence>
<keyword evidence="3 15" id="KW-0813">Transport</keyword>
<evidence type="ECO:0000256" key="15">
    <source>
        <dbReference type="HAMAP-Rule" id="MF_01398"/>
    </source>
</evidence>
<evidence type="ECO:0000256" key="14">
    <source>
        <dbReference type="ARBA" id="ARBA00025830"/>
    </source>
</evidence>
<sequence length="177" mass="19546">MAQNTHAGTEVSGEGGNFPAFDTTHFGGQLLWLAITFGLLYFMVSKVIVPRFKSIFEEREGILNRDLQQAQEARVKAEEAGKAYERSLAEARSNAQNLAQEAHSKLTAESEKRRKALEEELAVRMQEANSKIEKTKTKAMKNVRAIAAETTSTLVEHIIEKAPSDTAVEAALDQIKA</sequence>
<dbReference type="Pfam" id="PF00430">
    <property type="entry name" value="ATP-synt_B"/>
    <property type="match status" value="1"/>
</dbReference>
<dbReference type="HAMAP" id="MF_01398">
    <property type="entry name" value="ATP_synth_b_bprime"/>
    <property type="match status" value="1"/>
</dbReference>
<keyword evidence="19" id="KW-1185">Reference proteome</keyword>
<keyword evidence="4 15" id="KW-1003">Cell membrane</keyword>
<feature type="transmembrane region" description="Helical" evidence="15">
    <location>
        <begin position="30"/>
        <end position="49"/>
    </location>
</feature>
<feature type="compositionally biased region" description="Basic and acidic residues" evidence="17">
    <location>
        <begin position="102"/>
        <end position="111"/>
    </location>
</feature>
<keyword evidence="9 15" id="KW-0406">Ion transport</keyword>
<evidence type="ECO:0000256" key="1">
    <source>
        <dbReference type="ARBA" id="ARBA00004377"/>
    </source>
</evidence>
<keyword evidence="10 15" id="KW-0472">Membrane</keyword>
<comment type="similarity">
    <text evidence="2 15 16">Belongs to the ATPase B chain family.</text>
</comment>
<accession>A0ABV0BHJ6</accession>
<evidence type="ECO:0000256" key="13">
    <source>
        <dbReference type="ARBA" id="ARBA00025614"/>
    </source>
</evidence>
<comment type="caution">
    <text evidence="18">The sequence shown here is derived from an EMBL/GenBank/DDBJ whole genome shotgun (WGS) entry which is preliminary data.</text>
</comment>
<name>A0ABV0BHJ6_9HYPH</name>
<comment type="subcellular location">
    <subcellularLocation>
        <location evidence="1">Cell inner membrane</location>
        <topology evidence="1">Single-pass membrane protein</topology>
    </subcellularLocation>
    <subcellularLocation>
        <location evidence="15">Cell membrane</location>
        <topology evidence="15">Single-pass membrane protein</topology>
    </subcellularLocation>
</comment>
<dbReference type="PANTHER" id="PTHR33445:SF1">
    <property type="entry name" value="ATP SYNTHASE SUBUNIT B"/>
    <property type="match status" value="1"/>
</dbReference>
<comment type="function">
    <text evidence="13">Component of the F(0) channel, it forms part of the peripheral stalk, linking F(1) to F(0). The b'-subunit is a diverged and duplicated form of b found in plants and photosynthetic bacteria.</text>
</comment>
<dbReference type="RefSeq" id="WP_346336384.1">
    <property type="nucleotide sequence ID" value="NZ_JBBYXI010000002.1"/>
</dbReference>
<dbReference type="InterPro" id="IPR050059">
    <property type="entry name" value="ATP_synthase_B_chain"/>
</dbReference>
<organism evidence="18 19">
    <name type="scientific">Hohaiivirga grylli</name>
    <dbReference type="NCBI Taxonomy" id="3133970"/>
    <lineage>
        <taxon>Bacteria</taxon>
        <taxon>Pseudomonadati</taxon>
        <taxon>Pseudomonadota</taxon>
        <taxon>Alphaproteobacteria</taxon>
        <taxon>Hyphomicrobiales</taxon>
        <taxon>Methylobacteriaceae</taxon>
        <taxon>Hohaiivirga</taxon>
    </lineage>
</organism>
<evidence type="ECO:0000256" key="11">
    <source>
        <dbReference type="ARBA" id="ARBA00023310"/>
    </source>
</evidence>
<evidence type="ECO:0000256" key="5">
    <source>
        <dbReference type="ARBA" id="ARBA00022547"/>
    </source>
</evidence>
<keyword evidence="6 15" id="KW-0812">Transmembrane</keyword>
<evidence type="ECO:0000256" key="4">
    <source>
        <dbReference type="ARBA" id="ARBA00022475"/>
    </source>
</evidence>
<dbReference type="EMBL" id="JBBYXI010000002">
    <property type="protein sequence ID" value="MEN3930374.1"/>
    <property type="molecule type" value="Genomic_DNA"/>
</dbReference>
<feature type="region of interest" description="Disordered" evidence="17">
    <location>
        <begin position="92"/>
        <end position="111"/>
    </location>
</feature>
<evidence type="ECO:0000313" key="18">
    <source>
        <dbReference type="EMBL" id="MEN3930374.1"/>
    </source>
</evidence>